<dbReference type="RefSeq" id="WP_317706297.1">
    <property type="nucleotide sequence ID" value="NZ_AP024714.1"/>
</dbReference>
<dbReference type="GO" id="GO:0006744">
    <property type="term" value="P:ubiquinone biosynthetic process"/>
    <property type="evidence" value="ECO:0007669"/>
    <property type="project" value="UniProtKB-UniRule"/>
</dbReference>
<gene>
    <name evidence="1" type="primary">ubiK</name>
    <name evidence="2" type="ORF">MIT9_P0949</name>
</gene>
<dbReference type="AlphaFoldDB" id="A0AAU9BS71"/>
<comment type="subcellular location">
    <subcellularLocation>
        <location evidence="1">Cytoplasm</location>
    </subcellularLocation>
</comment>
<comment type="similarity">
    <text evidence="1">Belongs to the UbiK family.</text>
</comment>
<dbReference type="EMBL" id="AP024714">
    <property type="protein sequence ID" value="BCX81371.1"/>
    <property type="molecule type" value="Genomic_DNA"/>
</dbReference>
<feature type="coiled-coil region" evidence="1">
    <location>
        <begin position="49"/>
        <end position="79"/>
    </location>
</feature>
<dbReference type="PANTHER" id="PTHR38040">
    <property type="entry name" value="UBIQUINONE BIOSYNTHESIS ACCESSORY FACTOR UBIK"/>
    <property type="match status" value="1"/>
</dbReference>
<proteinExistence type="inferred from homology"/>
<keyword evidence="1" id="KW-0175">Coiled coil</keyword>
<name>A0AAU9BS71_9GAMM</name>
<organism evidence="2 3">
    <name type="scientific">Methylomarinovum caldicuralii</name>
    <dbReference type="NCBI Taxonomy" id="438856"/>
    <lineage>
        <taxon>Bacteria</taxon>
        <taxon>Pseudomonadati</taxon>
        <taxon>Pseudomonadota</taxon>
        <taxon>Gammaproteobacteria</taxon>
        <taxon>Methylococcales</taxon>
        <taxon>Methylothermaceae</taxon>
        <taxon>Methylomarinovum</taxon>
    </lineage>
</organism>
<comment type="pathway">
    <text evidence="1">Cofactor biosynthesis; ubiquinone biosynthesis.</text>
</comment>
<keyword evidence="3" id="KW-1185">Reference proteome</keyword>
<dbReference type="InterPro" id="IPR007475">
    <property type="entry name" value="UbiK"/>
</dbReference>
<dbReference type="PANTHER" id="PTHR38040:SF1">
    <property type="entry name" value="UBIQUINONE BIOSYNTHESIS ACCESSORY FACTOR UBIK"/>
    <property type="match status" value="1"/>
</dbReference>
<accession>A0AAU9BS71</accession>
<evidence type="ECO:0000256" key="1">
    <source>
        <dbReference type="HAMAP-Rule" id="MF_02216"/>
    </source>
</evidence>
<keyword evidence="1" id="KW-0963">Cytoplasm</keyword>
<dbReference type="HAMAP" id="MF_02216">
    <property type="entry name" value="UbiK"/>
    <property type="match status" value="1"/>
</dbReference>
<dbReference type="GO" id="GO:0005829">
    <property type="term" value="C:cytosol"/>
    <property type="evidence" value="ECO:0007669"/>
    <property type="project" value="TreeGrafter"/>
</dbReference>
<dbReference type="KEGG" id="mcau:MIT9_P0949"/>
<dbReference type="NCBIfam" id="NF047835">
    <property type="entry name" value="UbiqAccUbiK"/>
    <property type="match status" value="1"/>
</dbReference>
<evidence type="ECO:0000313" key="3">
    <source>
        <dbReference type="Proteomes" id="UP001321825"/>
    </source>
</evidence>
<dbReference type="Pfam" id="PF04380">
    <property type="entry name" value="BMFP"/>
    <property type="match status" value="1"/>
</dbReference>
<protein>
    <recommendedName>
        <fullName evidence="1">Ubiquinone biosynthesis accessory factor UbiK</fullName>
    </recommendedName>
</protein>
<evidence type="ECO:0000313" key="2">
    <source>
        <dbReference type="EMBL" id="BCX81371.1"/>
    </source>
</evidence>
<sequence length="84" mass="9980">MLDPKRLDELAQRLSQALPPGLQHLREDMEKNFRAILQSAFSQMNLVSREEFEVQAELLKRTREKLERLEHQLAQLEQQLDKPE</sequence>
<keyword evidence="1" id="KW-0831">Ubiquinone biosynthesis</keyword>
<dbReference type="Proteomes" id="UP001321825">
    <property type="component" value="Chromosome"/>
</dbReference>
<comment type="function">
    <text evidence="1">Required for efficient ubiquinone (coenzyme Q) biosynthesis. UbiK is probably an accessory factor of Ubi enzymes and facilitates ubiquinone biosynthesis by acting as an assembly factor, a targeting factor, or both.</text>
</comment>
<reference evidence="3" key="1">
    <citation type="journal article" date="2024" name="Int. J. Syst. Evol. Microbiol.">
        <title>Methylomarinovum tepidoasis sp. nov., a moderately thermophilic methanotroph of the family Methylothermaceae isolated from a deep-sea hydrothermal field.</title>
        <authorList>
            <person name="Hirayama H."/>
            <person name="Takaki Y."/>
            <person name="Abe M."/>
            <person name="Miyazaki M."/>
            <person name="Uematsu K."/>
            <person name="Matsui Y."/>
            <person name="Takai K."/>
        </authorList>
    </citation>
    <scope>NUCLEOTIDE SEQUENCE [LARGE SCALE GENOMIC DNA]</scope>
    <source>
        <strain evidence="3">IT-9</strain>
    </source>
</reference>